<accession>A0A5C3MXT8</accession>
<dbReference type="Proteomes" id="UP000305948">
    <property type="component" value="Unassembled WGS sequence"/>
</dbReference>
<proteinExistence type="predicted"/>
<gene>
    <name evidence="1" type="ORF">OE88DRAFT_375050</name>
</gene>
<keyword evidence="2" id="KW-1185">Reference proteome</keyword>
<protein>
    <submittedName>
        <fullName evidence="1">Uncharacterized protein</fullName>
    </submittedName>
</protein>
<dbReference type="EMBL" id="ML213515">
    <property type="protein sequence ID" value="TFK49743.1"/>
    <property type="molecule type" value="Genomic_DNA"/>
</dbReference>
<name>A0A5C3MXT8_9AGAM</name>
<dbReference type="AlphaFoldDB" id="A0A5C3MXT8"/>
<sequence>MQRLDSLPFYVVTAAYRSFGRFMPFLCNCSLVICSPCEGAALDGRPLLGIINPLSLSTSFYSMNHRTSHSADVFRGRLRSAVSTVMSR</sequence>
<evidence type="ECO:0000313" key="2">
    <source>
        <dbReference type="Proteomes" id="UP000305948"/>
    </source>
</evidence>
<reference evidence="1 2" key="1">
    <citation type="journal article" date="2019" name="Nat. Ecol. Evol.">
        <title>Megaphylogeny resolves global patterns of mushroom evolution.</title>
        <authorList>
            <person name="Varga T."/>
            <person name="Krizsan K."/>
            <person name="Foldi C."/>
            <person name="Dima B."/>
            <person name="Sanchez-Garcia M."/>
            <person name="Sanchez-Ramirez S."/>
            <person name="Szollosi G.J."/>
            <person name="Szarkandi J.G."/>
            <person name="Papp V."/>
            <person name="Albert L."/>
            <person name="Andreopoulos W."/>
            <person name="Angelini C."/>
            <person name="Antonin V."/>
            <person name="Barry K.W."/>
            <person name="Bougher N.L."/>
            <person name="Buchanan P."/>
            <person name="Buyck B."/>
            <person name="Bense V."/>
            <person name="Catcheside P."/>
            <person name="Chovatia M."/>
            <person name="Cooper J."/>
            <person name="Damon W."/>
            <person name="Desjardin D."/>
            <person name="Finy P."/>
            <person name="Geml J."/>
            <person name="Haridas S."/>
            <person name="Hughes K."/>
            <person name="Justo A."/>
            <person name="Karasinski D."/>
            <person name="Kautmanova I."/>
            <person name="Kiss B."/>
            <person name="Kocsube S."/>
            <person name="Kotiranta H."/>
            <person name="LaButti K.M."/>
            <person name="Lechner B.E."/>
            <person name="Liimatainen K."/>
            <person name="Lipzen A."/>
            <person name="Lukacs Z."/>
            <person name="Mihaltcheva S."/>
            <person name="Morgado L.N."/>
            <person name="Niskanen T."/>
            <person name="Noordeloos M.E."/>
            <person name="Ohm R.A."/>
            <person name="Ortiz-Santana B."/>
            <person name="Ovrebo C."/>
            <person name="Racz N."/>
            <person name="Riley R."/>
            <person name="Savchenko A."/>
            <person name="Shiryaev A."/>
            <person name="Soop K."/>
            <person name="Spirin V."/>
            <person name="Szebenyi C."/>
            <person name="Tomsovsky M."/>
            <person name="Tulloss R.E."/>
            <person name="Uehling J."/>
            <person name="Grigoriev I.V."/>
            <person name="Vagvolgyi C."/>
            <person name="Papp T."/>
            <person name="Martin F.M."/>
            <person name="Miettinen O."/>
            <person name="Hibbett D.S."/>
            <person name="Nagy L.G."/>
        </authorList>
    </citation>
    <scope>NUCLEOTIDE SEQUENCE [LARGE SCALE GENOMIC DNA]</scope>
    <source>
        <strain evidence="1 2">OMC1185</strain>
    </source>
</reference>
<evidence type="ECO:0000313" key="1">
    <source>
        <dbReference type="EMBL" id="TFK49743.1"/>
    </source>
</evidence>
<organism evidence="1 2">
    <name type="scientific">Heliocybe sulcata</name>
    <dbReference type="NCBI Taxonomy" id="5364"/>
    <lineage>
        <taxon>Eukaryota</taxon>
        <taxon>Fungi</taxon>
        <taxon>Dikarya</taxon>
        <taxon>Basidiomycota</taxon>
        <taxon>Agaricomycotina</taxon>
        <taxon>Agaricomycetes</taxon>
        <taxon>Gloeophyllales</taxon>
        <taxon>Gloeophyllaceae</taxon>
        <taxon>Heliocybe</taxon>
    </lineage>
</organism>